<dbReference type="GO" id="GO:0009055">
    <property type="term" value="F:electron transfer activity"/>
    <property type="evidence" value="ECO:0007669"/>
    <property type="project" value="InterPro"/>
</dbReference>
<dbReference type="GO" id="GO:0005886">
    <property type="term" value="C:plasma membrane"/>
    <property type="evidence" value="ECO:0007669"/>
    <property type="project" value="TreeGrafter"/>
</dbReference>
<evidence type="ECO:0000313" key="6">
    <source>
        <dbReference type="Proteomes" id="UP000604825"/>
    </source>
</evidence>
<dbReference type="PANTHER" id="PTHR33021">
    <property type="entry name" value="BLUE COPPER PROTEIN"/>
    <property type="match status" value="1"/>
</dbReference>
<evidence type="ECO:0000313" key="5">
    <source>
        <dbReference type="EMBL" id="CAD6227085.1"/>
    </source>
</evidence>
<reference evidence="5" key="1">
    <citation type="submission" date="2020-10" db="EMBL/GenBank/DDBJ databases">
        <authorList>
            <person name="Han B."/>
            <person name="Lu T."/>
            <person name="Zhao Q."/>
            <person name="Huang X."/>
            <person name="Zhao Y."/>
        </authorList>
    </citation>
    <scope>NUCLEOTIDE SEQUENCE</scope>
</reference>
<dbReference type="OrthoDB" id="676939at2759"/>
<dbReference type="AlphaFoldDB" id="A0A811NMK6"/>
<dbReference type="InterPro" id="IPR003245">
    <property type="entry name" value="Phytocyanin_dom"/>
</dbReference>
<dbReference type="InterPro" id="IPR008972">
    <property type="entry name" value="Cupredoxin"/>
</dbReference>
<gene>
    <name evidence="5" type="ORF">NCGR_LOCUS18728</name>
</gene>
<evidence type="ECO:0000259" key="4">
    <source>
        <dbReference type="PROSITE" id="PS51485"/>
    </source>
</evidence>
<dbReference type="SUPFAM" id="SSF49503">
    <property type="entry name" value="Cupredoxins"/>
    <property type="match status" value="1"/>
</dbReference>
<feature type="domain" description="Phytocyanin" evidence="4">
    <location>
        <begin position="26"/>
        <end position="164"/>
    </location>
</feature>
<evidence type="ECO:0000256" key="1">
    <source>
        <dbReference type="SAM" id="MobiDB-lite"/>
    </source>
</evidence>
<feature type="chain" id="PRO_5032914833" description="Phytocyanin domain-containing protein" evidence="3">
    <location>
        <begin position="18"/>
        <end position="233"/>
    </location>
</feature>
<feature type="transmembrane region" description="Helical" evidence="2">
    <location>
        <begin position="61"/>
        <end position="82"/>
    </location>
</feature>
<dbReference type="PANTHER" id="PTHR33021:SF267">
    <property type="entry name" value="OS07G0112700 PROTEIN"/>
    <property type="match status" value="1"/>
</dbReference>
<comment type="caution">
    <text evidence="5">The sequence shown here is derived from an EMBL/GenBank/DDBJ whole genome shotgun (WGS) entry which is preliminary data.</text>
</comment>
<dbReference type="EMBL" id="CAJGYO010000004">
    <property type="protein sequence ID" value="CAD6227085.1"/>
    <property type="molecule type" value="Genomic_DNA"/>
</dbReference>
<keyword evidence="3" id="KW-0732">Signal</keyword>
<accession>A0A811NMK6</accession>
<dbReference type="Pfam" id="PF02298">
    <property type="entry name" value="Cu_bind_like"/>
    <property type="match status" value="1"/>
</dbReference>
<keyword evidence="2" id="KW-0472">Membrane</keyword>
<dbReference type="Proteomes" id="UP000604825">
    <property type="component" value="Unassembled WGS sequence"/>
</dbReference>
<keyword evidence="2" id="KW-1133">Transmembrane helix</keyword>
<sequence>MAMRLALAMLLVAAVASQLPSAAVAANYTVGDEKGWNPDVDYTAWVKKHKPFYKGDWLSKLLLLLLVAVVSTDAWIHGHIYIQQALLTTMMHRLVAVFEYQNGRSDVVQVDEVGYDNCDKASALSSYSKGHTYAFQLKEAKDYYFICSYGYCYSGMKVHVTAKSSGSSSSGSGSSSSSGDDSSSSDDSSSGDSPSPPAKKSKAKSSAAPPPSLLAATPIAAAAAAALLLNRML</sequence>
<name>A0A811NMK6_9POAL</name>
<feature type="signal peptide" evidence="3">
    <location>
        <begin position="1"/>
        <end position="17"/>
    </location>
</feature>
<evidence type="ECO:0000256" key="2">
    <source>
        <dbReference type="SAM" id="Phobius"/>
    </source>
</evidence>
<keyword evidence="6" id="KW-1185">Reference proteome</keyword>
<dbReference type="PROSITE" id="PS51485">
    <property type="entry name" value="PHYTOCYANIN"/>
    <property type="match status" value="1"/>
</dbReference>
<organism evidence="5 6">
    <name type="scientific">Miscanthus lutarioriparius</name>
    <dbReference type="NCBI Taxonomy" id="422564"/>
    <lineage>
        <taxon>Eukaryota</taxon>
        <taxon>Viridiplantae</taxon>
        <taxon>Streptophyta</taxon>
        <taxon>Embryophyta</taxon>
        <taxon>Tracheophyta</taxon>
        <taxon>Spermatophyta</taxon>
        <taxon>Magnoliopsida</taxon>
        <taxon>Liliopsida</taxon>
        <taxon>Poales</taxon>
        <taxon>Poaceae</taxon>
        <taxon>PACMAD clade</taxon>
        <taxon>Panicoideae</taxon>
        <taxon>Andropogonodae</taxon>
        <taxon>Andropogoneae</taxon>
        <taxon>Saccharinae</taxon>
        <taxon>Miscanthus</taxon>
    </lineage>
</organism>
<evidence type="ECO:0000256" key="3">
    <source>
        <dbReference type="SAM" id="SignalP"/>
    </source>
</evidence>
<proteinExistence type="predicted"/>
<keyword evidence="2" id="KW-0812">Transmembrane</keyword>
<dbReference type="InterPro" id="IPR039391">
    <property type="entry name" value="Phytocyanin-like"/>
</dbReference>
<feature type="compositionally biased region" description="Low complexity" evidence="1">
    <location>
        <begin position="164"/>
        <end position="193"/>
    </location>
</feature>
<protein>
    <recommendedName>
        <fullName evidence="4">Phytocyanin domain-containing protein</fullName>
    </recommendedName>
</protein>
<dbReference type="Gene3D" id="2.60.40.420">
    <property type="entry name" value="Cupredoxins - blue copper proteins"/>
    <property type="match status" value="1"/>
</dbReference>
<feature type="region of interest" description="Disordered" evidence="1">
    <location>
        <begin position="164"/>
        <end position="212"/>
    </location>
</feature>